<feature type="domain" description="DZF" evidence="7">
    <location>
        <begin position="26"/>
        <end position="376"/>
    </location>
</feature>
<dbReference type="Pfam" id="PF07528">
    <property type="entry name" value="DZF_N"/>
    <property type="match status" value="1"/>
</dbReference>
<evidence type="ECO:0000256" key="2">
    <source>
        <dbReference type="ARBA" id="ARBA00023015"/>
    </source>
</evidence>
<keyword evidence="2" id="KW-0805">Transcription regulation</keyword>
<evidence type="ECO:0000256" key="5">
    <source>
        <dbReference type="ARBA" id="ARBA00023163"/>
    </source>
</evidence>
<keyword evidence="3" id="KW-0238">DNA-binding</keyword>
<dbReference type="WBParaSite" id="SMUV_0000785201-mRNA-1">
    <property type="protein sequence ID" value="SMUV_0000785201-mRNA-1"/>
    <property type="gene ID" value="SMUV_0000785201"/>
</dbReference>
<dbReference type="SMART" id="SM00572">
    <property type="entry name" value="DZF"/>
    <property type="match status" value="1"/>
</dbReference>
<keyword evidence="5" id="KW-0804">Transcription</keyword>
<protein>
    <submittedName>
        <fullName evidence="9">DZF domain-containing protein</fullName>
    </submittedName>
</protein>
<dbReference type="InterPro" id="IPR049402">
    <property type="entry name" value="DZF_dom_C"/>
</dbReference>
<dbReference type="PROSITE" id="PS51703">
    <property type="entry name" value="DZF"/>
    <property type="match status" value="1"/>
</dbReference>
<dbReference type="AlphaFoldDB" id="A0A0N5ASS1"/>
<evidence type="ECO:0000256" key="4">
    <source>
        <dbReference type="ARBA" id="ARBA00023159"/>
    </source>
</evidence>
<keyword evidence="4" id="KW-0010">Activator</keyword>
<dbReference type="GO" id="GO:0071013">
    <property type="term" value="C:catalytic step 2 spliceosome"/>
    <property type="evidence" value="ECO:0007669"/>
    <property type="project" value="TreeGrafter"/>
</dbReference>
<reference evidence="9" key="1">
    <citation type="submission" date="2017-02" db="UniProtKB">
        <authorList>
            <consortium name="WormBaseParasite"/>
        </authorList>
    </citation>
    <scope>IDENTIFICATION</scope>
</reference>
<evidence type="ECO:0000256" key="6">
    <source>
        <dbReference type="ARBA" id="ARBA00023242"/>
    </source>
</evidence>
<dbReference type="PROSITE" id="PS51257">
    <property type="entry name" value="PROKAR_LIPOPROTEIN"/>
    <property type="match status" value="1"/>
</dbReference>
<dbReference type="PANTHER" id="PTHR46447">
    <property type="entry name" value="INTERLEUKIN ENHANCER-BINDING FACTOR"/>
    <property type="match status" value="1"/>
</dbReference>
<dbReference type="PANTHER" id="PTHR46447:SF1">
    <property type="entry name" value="INTERLEUKIN ENHANCER-BINDING FACTOR 2"/>
    <property type="match status" value="1"/>
</dbReference>
<keyword evidence="6" id="KW-0539">Nucleus</keyword>
<dbReference type="STRING" id="451379.A0A0N5ASS1"/>
<evidence type="ECO:0000259" key="7">
    <source>
        <dbReference type="PROSITE" id="PS51703"/>
    </source>
</evidence>
<dbReference type="Gene3D" id="3.30.460.10">
    <property type="entry name" value="Beta Polymerase, domain 2"/>
    <property type="match status" value="1"/>
</dbReference>
<dbReference type="PROSITE" id="PS50152">
    <property type="entry name" value="25A_SYNTH_3"/>
    <property type="match status" value="1"/>
</dbReference>
<organism evidence="8 9">
    <name type="scientific">Syphacia muris</name>
    <dbReference type="NCBI Taxonomy" id="451379"/>
    <lineage>
        <taxon>Eukaryota</taxon>
        <taxon>Metazoa</taxon>
        <taxon>Ecdysozoa</taxon>
        <taxon>Nematoda</taxon>
        <taxon>Chromadorea</taxon>
        <taxon>Rhabditida</taxon>
        <taxon>Spirurina</taxon>
        <taxon>Oxyuridomorpha</taxon>
        <taxon>Oxyuroidea</taxon>
        <taxon>Oxyuridae</taxon>
        <taxon>Syphacia</taxon>
    </lineage>
</organism>
<keyword evidence="8" id="KW-1185">Reference proteome</keyword>
<evidence type="ECO:0000313" key="9">
    <source>
        <dbReference type="WBParaSite" id="SMUV_0000785201-mRNA-1"/>
    </source>
</evidence>
<evidence type="ECO:0000256" key="3">
    <source>
        <dbReference type="ARBA" id="ARBA00023125"/>
    </source>
</evidence>
<accession>A0A0N5ASS1</accession>
<dbReference type="Proteomes" id="UP000046393">
    <property type="component" value="Unplaced"/>
</dbReference>
<dbReference type="InterPro" id="IPR049401">
    <property type="entry name" value="DZF_dom_N"/>
</dbReference>
<dbReference type="InterPro" id="IPR052134">
    <property type="entry name" value="ILF2"/>
</dbReference>
<sequence length="388" mass="42995">MRGRGGWRHGFPYFRCPSNLIPPSGALFACRPSPFDLALCEASFPRIFEYDDTDLSQALAKKVQAITATAAEIGAVQSLMNKVKAEVKKIACNQDMLPSVIIDKFREVGSYHKGTMLSGHNTADLVTVLKTLPTVEAVSALGQKILEGLKATDKEAYSCITREYGCEITGPKAVVRLLITTVSSNARLLDPDLHLKESVMIGHLAAIRHANWFDENASDPVIKDLIRVLKDLRNRFEQLQPLSVWSIELISHYAVMNTATRQPLSLSQSFRRFFQLLAAGLLLPTSPALIDPCEANRRIHQSLTYEQMDQLCSAAQTLLRIICHGGYKNILGLESTKLGLVTETTFWDDVVITPLEAAYVDKIMEPIYDDGQENDDQIVKGDGMEVNS</sequence>
<evidence type="ECO:0000256" key="1">
    <source>
        <dbReference type="ARBA" id="ARBA00004123"/>
    </source>
</evidence>
<dbReference type="InterPro" id="IPR006561">
    <property type="entry name" value="DZF_dom"/>
</dbReference>
<proteinExistence type="predicted"/>
<dbReference type="GO" id="GO:0003725">
    <property type="term" value="F:double-stranded RNA binding"/>
    <property type="evidence" value="ECO:0007669"/>
    <property type="project" value="TreeGrafter"/>
</dbReference>
<dbReference type="SUPFAM" id="SSF81301">
    <property type="entry name" value="Nucleotidyltransferase"/>
    <property type="match status" value="1"/>
</dbReference>
<dbReference type="GO" id="GO:0045893">
    <property type="term" value="P:positive regulation of DNA-templated transcription"/>
    <property type="evidence" value="ECO:0007669"/>
    <property type="project" value="TreeGrafter"/>
</dbReference>
<dbReference type="InterPro" id="IPR043519">
    <property type="entry name" value="NT_sf"/>
</dbReference>
<evidence type="ECO:0000313" key="8">
    <source>
        <dbReference type="Proteomes" id="UP000046393"/>
    </source>
</evidence>
<dbReference type="GO" id="GO:0003677">
    <property type="term" value="F:DNA binding"/>
    <property type="evidence" value="ECO:0007669"/>
    <property type="project" value="UniProtKB-KW"/>
</dbReference>
<dbReference type="Pfam" id="PF20965">
    <property type="entry name" value="DZF_C"/>
    <property type="match status" value="1"/>
</dbReference>
<comment type="subcellular location">
    <subcellularLocation>
        <location evidence="1">Nucleus</location>
    </subcellularLocation>
</comment>
<dbReference type="Gene3D" id="1.10.1410.40">
    <property type="match status" value="1"/>
</dbReference>
<name>A0A0N5ASS1_9BILA</name>